<dbReference type="PANTHER" id="PTHR42847:SF4">
    <property type="entry name" value="ALKANESULFONATE MONOOXYGENASE-RELATED"/>
    <property type="match status" value="1"/>
</dbReference>
<proteinExistence type="predicted"/>
<dbReference type="InterPro" id="IPR011251">
    <property type="entry name" value="Luciferase-like_dom"/>
</dbReference>
<dbReference type="CDD" id="cd00347">
    <property type="entry name" value="Flavin_utilizing_monoxygenases"/>
    <property type="match status" value="1"/>
</dbReference>
<evidence type="ECO:0000256" key="2">
    <source>
        <dbReference type="ARBA" id="ARBA00022643"/>
    </source>
</evidence>
<evidence type="ECO:0000256" key="3">
    <source>
        <dbReference type="ARBA" id="ARBA00023002"/>
    </source>
</evidence>
<dbReference type="AlphaFoldDB" id="A0A7W2TYA1"/>
<dbReference type="GO" id="GO:0046306">
    <property type="term" value="P:alkanesulfonate catabolic process"/>
    <property type="evidence" value="ECO:0007669"/>
    <property type="project" value="TreeGrafter"/>
</dbReference>
<evidence type="ECO:0000313" key="6">
    <source>
        <dbReference type="EMBL" id="MBA6414146.1"/>
    </source>
</evidence>
<dbReference type="RefSeq" id="WP_182174869.1">
    <property type="nucleotide sequence ID" value="NZ_JACFXU010000018.1"/>
</dbReference>
<gene>
    <name evidence="6" type="ORF">H2508_13610</name>
</gene>
<dbReference type="InterPro" id="IPR019921">
    <property type="entry name" value="Lucif-like_OxRdtase_Rv2161c"/>
</dbReference>
<dbReference type="SUPFAM" id="SSF51679">
    <property type="entry name" value="Bacterial luciferase-like"/>
    <property type="match status" value="1"/>
</dbReference>
<keyword evidence="4" id="KW-0503">Monooxygenase</keyword>
<dbReference type="EMBL" id="JACFXU010000018">
    <property type="protein sequence ID" value="MBA6414146.1"/>
    <property type="molecule type" value="Genomic_DNA"/>
</dbReference>
<dbReference type="InterPro" id="IPR036661">
    <property type="entry name" value="Luciferase-like_sf"/>
</dbReference>
<keyword evidence="1" id="KW-0285">Flavoprotein</keyword>
<evidence type="ECO:0000313" key="7">
    <source>
        <dbReference type="Proteomes" id="UP000539350"/>
    </source>
</evidence>
<dbReference type="NCBIfam" id="TIGR03619">
    <property type="entry name" value="F420_Rv2161c"/>
    <property type="match status" value="1"/>
</dbReference>
<evidence type="ECO:0000259" key="5">
    <source>
        <dbReference type="Pfam" id="PF00296"/>
    </source>
</evidence>
<evidence type="ECO:0000256" key="4">
    <source>
        <dbReference type="ARBA" id="ARBA00023033"/>
    </source>
</evidence>
<dbReference type="Proteomes" id="UP000539350">
    <property type="component" value="Unassembled WGS sequence"/>
</dbReference>
<dbReference type="Pfam" id="PF00296">
    <property type="entry name" value="Bac_luciferase"/>
    <property type="match status" value="1"/>
</dbReference>
<keyword evidence="7" id="KW-1185">Reference proteome</keyword>
<reference evidence="6 7" key="1">
    <citation type="submission" date="2020-07" db="EMBL/GenBank/DDBJ databases">
        <title>Halieaceae bacterium, F7430, whole genome shotgun sequencing project.</title>
        <authorList>
            <person name="Jiang S."/>
            <person name="Liu Z.W."/>
            <person name="Du Z.J."/>
        </authorList>
    </citation>
    <scope>NUCLEOTIDE SEQUENCE [LARGE SCALE GENOMIC DNA]</scope>
    <source>
        <strain evidence="6 7">F7430</strain>
    </source>
</reference>
<keyword evidence="3" id="KW-0560">Oxidoreductase</keyword>
<evidence type="ECO:0000256" key="1">
    <source>
        <dbReference type="ARBA" id="ARBA00022630"/>
    </source>
</evidence>
<sequence>MKFVIPMAFSNSEELIPLAQAADEAGWDAISFSDHIVNPEKINTPYPYTESGERRWDAFSDWPDPWVAVGACAAATKRLRFTSNVFVLPIRNPFIAAKAISTAAVLSNNRVTLTIGVGWSKDEYQLMGQDFHSRGKRCNEILEILPLLWSGKMVEYHGEFYDFDRLEMNPAPTQPIPIWVGGISEAAHRRAARLGNGWLSDLQSSEEILATVQAIKQYRVEYGREKESFDVMASANDAWEIEGYKRLHEGGVTHLLTMPWVFYHGEQATLEQKIDGIKRFADDIIAQFR</sequence>
<feature type="domain" description="Luciferase-like" evidence="5">
    <location>
        <begin position="13"/>
        <end position="235"/>
    </location>
</feature>
<name>A0A7W2TYA1_9GAMM</name>
<comment type="caution">
    <text evidence="6">The sequence shown here is derived from an EMBL/GenBank/DDBJ whole genome shotgun (WGS) entry which is preliminary data.</text>
</comment>
<accession>A0A7W2TYA1</accession>
<organism evidence="6 7">
    <name type="scientific">Sediminihaliea albiluteola</name>
    <dbReference type="NCBI Taxonomy" id="2758564"/>
    <lineage>
        <taxon>Bacteria</taxon>
        <taxon>Pseudomonadati</taxon>
        <taxon>Pseudomonadota</taxon>
        <taxon>Gammaproteobacteria</taxon>
        <taxon>Cellvibrionales</taxon>
        <taxon>Halieaceae</taxon>
        <taxon>Sediminihaliea</taxon>
    </lineage>
</organism>
<dbReference type="GO" id="GO:0008726">
    <property type="term" value="F:alkanesulfonate monooxygenase activity"/>
    <property type="evidence" value="ECO:0007669"/>
    <property type="project" value="TreeGrafter"/>
</dbReference>
<dbReference type="InterPro" id="IPR050172">
    <property type="entry name" value="SsuD_RutA_monooxygenase"/>
</dbReference>
<dbReference type="PANTHER" id="PTHR42847">
    <property type="entry name" value="ALKANESULFONATE MONOOXYGENASE"/>
    <property type="match status" value="1"/>
</dbReference>
<keyword evidence="2" id="KW-0288">FMN</keyword>
<dbReference type="Gene3D" id="3.20.20.30">
    <property type="entry name" value="Luciferase-like domain"/>
    <property type="match status" value="1"/>
</dbReference>
<protein>
    <submittedName>
        <fullName evidence="6">LLM class F420-dependent oxidoreductase</fullName>
    </submittedName>
</protein>